<proteinExistence type="predicted"/>
<gene>
    <name evidence="2" type="ORF">OPV22_004848</name>
</gene>
<comment type="caution">
    <text evidence="2">The sequence shown here is derived from an EMBL/GenBank/DDBJ whole genome shotgun (WGS) entry which is preliminary data.</text>
</comment>
<protein>
    <submittedName>
        <fullName evidence="2">Uncharacterized protein</fullName>
    </submittedName>
</protein>
<evidence type="ECO:0000313" key="3">
    <source>
        <dbReference type="Proteomes" id="UP001222027"/>
    </source>
</evidence>
<name>A0AAV8Q7I6_ENSVE</name>
<dbReference type="AlphaFoldDB" id="A0AAV8Q7I6"/>
<feature type="region of interest" description="Disordered" evidence="1">
    <location>
        <begin position="1"/>
        <end position="41"/>
    </location>
</feature>
<reference evidence="2 3" key="1">
    <citation type="submission" date="2022-12" db="EMBL/GenBank/DDBJ databases">
        <title>Chromosome-scale assembly of the Ensete ventricosum genome.</title>
        <authorList>
            <person name="Dussert Y."/>
            <person name="Stocks J."/>
            <person name="Wendawek A."/>
            <person name="Woldeyes F."/>
            <person name="Nichols R.A."/>
            <person name="Borrell J.S."/>
        </authorList>
    </citation>
    <scope>NUCLEOTIDE SEQUENCE [LARGE SCALE GENOMIC DNA]</scope>
    <source>
        <strain evidence="3">cv. Maze</strain>
        <tissue evidence="2">Seeds</tissue>
    </source>
</reference>
<sequence>MRAPAIVLDDENSELTNGGDGGGGGETTDKRKGRRRGRDGDPSIVLGGVVFADIALNKCPDRKHFLISVNKRWWL</sequence>
<organism evidence="2 3">
    <name type="scientific">Ensete ventricosum</name>
    <name type="common">Abyssinian banana</name>
    <name type="synonym">Musa ensete</name>
    <dbReference type="NCBI Taxonomy" id="4639"/>
    <lineage>
        <taxon>Eukaryota</taxon>
        <taxon>Viridiplantae</taxon>
        <taxon>Streptophyta</taxon>
        <taxon>Embryophyta</taxon>
        <taxon>Tracheophyta</taxon>
        <taxon>Spermatophyta</taxon>
        <taxon>Magnoliopsida</taxon>
        <taxon>Liliopsida</taxon>
        <taxon>Zingiberales</taxon>
        <taxon>Musaceae</taxon>
        <taxon>Ensete</taxon>
    </lineage>
</organism>
<accession>A0AAV8Q7I6</accession>
<keyword evidence="3" id="KW-1185">Reference proteome</keyword>
<evidence type="ECO:0000313" key="2">
    <source>
        <dbReference type="EMBL" id="KAJ8503962.1"/>
    </source>
</evidence>
<evidence type="ECO:0000256" key="1">
    <source>
        <dbReference type="SAM" id="MobiDB-lite"/>
    </source>
</evidence>
<dbReference type="EMBL" id="JAQQAF010000002">
    <property type="protein sequence ID" value="KAJ8503962.1"/>
    <property type="molecule type" value="Genomic_DNA"/>
</dbReference>
<dbReference type="Proteomes" id="UP001222027">
    <property type="component" value="Unassembled WGS sequence"/>
</dbReference>